<dbReference type="RefSeq" id="WP_170240375.1">
    <property type="nucleotide sequence ID" value="NZ_VNHO01000040.1"/>
</dbReference>
<gene>
    <name evidence="1" type="ORF">LZ11_02340</name>
</gene>
<dbReference type="Proteomes" id="UP000322294">
    <property type="component" value="Unassembled WGS sequence"/>
</dbReference>
<comment type="caution">
    <text evidence="1">The sequence shown here is derived from an EMBL/GenBank/DDBJ whole genome shotgun (WGS) entry which is preliminary data.</text>
</comment>
<protein>
    <submittedName>
        <fullName evidence="1">Uncharacterized protein</fullName>
    </submittedName>
</protein>
<proteinExistence type="predicted"/>
<reference evidence="1 2" key="1">
    <citation type="submission" date="2019-07" db="EMBL/GenBank/DDBJ databases">
        <title>Genomic Encyclopedia of Type Strains, Phase I: the one thousand microbial genomes (KMG-I) project.</title>
        <authorList>
            <person name="Kyrpides N."/>
        </authorList>
    </citation>
    <scope>NUCLEOTIDE SEQUENCE [LARGE SCALE GENOMIC DNA]</scope>
    <source>
        <strain evidence="1 2">DSM 16647</strain>
    </source>
</reference>
<dbReference type="EMBL" id="VNHO01000040">
    <property type="protein sequence ID" value="TYP48171.1"/>
    <property type="molecule type" value="Genomic_DNA"/>
</dbReference>
<keyword evidence="2" id="KW-1185">Reference proteome</keyword>
<organism evidence="1 2">
    <name type="scientific">Thermosediminibacter litoriperuensis</name>
    <dbReference type="NCBI Taxonomy" id="291989"/>
    <lineage>
        <taxon>Bacteria</taxon>
        <taxon>Bacillati</taxon>
        <taxon>Bacillota</taxon>
        <taxon>Clostridia</taxon>
        <taxon>Thermosediminibacterales</taxon>
        <taxon>Thermosediminibacteraceae</taxon>
        <taxon>Thermosediminibacter</taxon>
    </lineage>
</organism>
<dbReference type="AlphaFoldDB" id="A0A5S5AEB4"/>
<evidence type="ECO:0000313" key="1">
    <source>
        <dbReference type="EMBL" id="TYP48171.1"/>
    </source>
</evidence>
<evidence type="ECO:0000313" key="2">
    <source>
        <dbReference type="Proteomes" id="UP000322294"/>
    </source>
</evidence>
<sequence>MAENYSLNYEDVMAFFEKLINSENVNLYQRDMAEIYAGLVKDLIWVDISRK</sequence>
<accession>A0A5S5AEB4</accession>
<name>A0A5S5AEB4_9FIRM</name>